<dbReference type="STRING" id="857342.A0A2T3B5A8"/>
<keyword evidence="1" id="KW-0175">Coiled coil</keyword>
<sequence length="889" mass="100539">MIARPHICLRCQLRLAGRRPSKVQLAFQSTTANPENGPRQSPGGNSEGRPTYNSTLLQPKKVTGRPLLSQHPLGKLYGYTGNRQRENRERLDVDALGEPAEVIVLRDSKYTTYDYAKEYQVVEPVESIDILAALDNERGLVGQKEVEENINQFRPKKGEEPQDWDGFNKLVQDMQAGFTVSQLARYIQSFNEANGGEKSSPSVGFLIPRISPWMPESSKSTTYLDGDSTGGYSVASYTNKQRLVLRLIRECWKLALPEVEEGIGEVELELKPGDYDLLLKGSRPVLGSIAAEYIDGENERIDGFRSKRTIRITTTRAKSELIVKEIEEALKNIRRKYVDLTDLKPAGYNWRQFTKWVDIHFDDSTIKELGHITNTDIQVLSKKRLLISCIDRNPEAATGNRIDTAIRLLVTSRDFSNRVSSWLGYRETPGMSDGAFVEYTATDGLIWRDRLRQWTRWTTPIAKKVEQDEPAESTRSLETTSEDKEDKALNHKPKPVTQKQQEPTEIETDDSQHKPKGYAYWQDTYHTESSALLGSIIHSHLDPSKPFAKALQSMGETSDVRRAFSTAVPNLSTILGSKPTRAIRRKPLESLIMRFQPNPFFIPKESTTPIGIAALSAFPPIEMRFATNQETKELELKDIQAVVSLENSDIMLPDSAVDLRFQQRSLSRFRVLHNRYPPGITEFLHNSTLNLSQGKLETPPKLTIPIARHLCQEPGLELLGKEEAEGDLHDVEYLFAGLEIRKTMVLEFEGWRLLYTSIEAGKAGGRRGELRLRPIRTKRFGQDDTEAAFIDTAYRLADALATGEVESNVVRKVPSLVPIARMVGSTVDRKASRKTKAPRYFSKRVDVRDPSREVQDGKMMEEDDEELAVLEEEEEDHAMDEDKEEASSS</sequence>
<dbReference type="InterPro" id="IPR048401">
    <property type="entry name" value="SLS1_C"/>
</dbReference>
<feature type="domain" description="SLS1 first KH" evidence="3">
    <location>
        <begin position="264"/>
        <end position="333"/>
    </location>
</feature>
<keyword evidence="7" id="KW-1185">Reference proteome</keyword>
<feature type="region of interest" description="Disordered" evidence="2">
    <location>
        <begin position="28"/>
        <end position="55"/>
    </location>
</feature>
<dbReference type="Pfam" id="PF20778">
    <property type="entry name" value="SLS1_C"/>
    <property type="match status" value="1"/>
</dbReference>
<feature type="domain" description="SLS1 N-terminal" evidence="4">
    <location>
        <begin position="141"/>
        <end position="255"/>
    </location>
</feature>
<gene>
    <name evidence="6" type="ORF">M430DRAFT_17513</name>
</gene>
<feature type="domain" description="SLS1 C-terminal" evidence="5">
    <location>
        <begin position="445"/>
        <end position="796"/>
    </location>
</feature>
<name>A0A2T3B5A8_AMORE</name>
<protein>
    <submittedName>
        <fullName evidence="6">Uncharacterized protein</fullName>
    </submittedName>
</protein>
<organism evidence="6 7">
    <name type="scientific">Amorphotheca resinae ATCC 22711</name>
    <dbReference type="NCBI Taxonomy" id="857342"/>
    <lineage>
        <taxon>Eukaryota</taxon>
        <taxon>Fungi</taxon>
        <taxon>Dikarya</taxon>
        <taxon>Ascomycota</taxon>
        <taxon>Pezizomycotina</taxon>
        <taxon>Leotiomycetes</taxon>
        <taxon>Helotiales</taxon>
        <taxon>Amorphothecaceae</taxon>
        <taxon>Amorphotheca</taxon>
    </lineage>
</organism>
<evidence type="ECO:0000259" key="3">
    <source>
        <dbReference type="Pfam" id="PF14611"/>
    </source>
</evidence>
<dbReference type="Proteomes" id="UP000241818">
    <property type="component" value="Unassembled WGS sequence"/>
</dbReference>
<dbReference type="OrthoDB" id="5392646at2759"/>
<accession>A0A2T3B5A8</accession>
<reference evidence="6 7" key="1">
    <citation type="journal article" date="2018" name="New Phytol.">
        <title>Comparative genomics and transcriptomics depict ericoid mycorrhizal fungi as versatile saprotrophs and plant mutualists.</title>
        <authorList>
            <person name="Martino E."/>
            <person name="Morin E."/>
            <person name="Grelet G.A."/>
            <person name="Kuo A."/>
            <person name="Kohler A."/>
            <person name="Daghino S."/>
            <person name="Barry K.W."/>
            <person name="Cichocki N."/>
            <person name="Clum A."/>
            <person name="Dockter R.B."/>
            <person name="Hainaut M."/>
            <person name="Kuo R.C."/>
            <person name="LaButti K."/>
            <person name="Lindahl B.D."/>
            <person name="Lindquist E.A."/>
            <person name="Lipzen A."/>
            <person name="Khouja H.R."/>
            <person name="Magnuson J."/>
            <person name="Murat C."/>
            <person name="Ohm R.A."/>
            <person name="Singer S.W."/>
            <person name="Spatafora J.W."/>
            <person name="Wang M."/>
            <person name="Veneault-Fourrey C."/>
            <person name="Henrissat B."/>
            <person name="Grigoriev I.V."/>
            <person name="Martin F.M."/>
            <person name="Perotto S."/>
        </authorList>
    </citation>
    <scope>NUCLEOTIDE SEQUENCE [LARGE SCALE GENOMIC DNA]</scope>
    <source>
        <strain evidence="6 7">ATCC 22711</strain>
    </source>
</reference>
<dbReference type="Pfam" id="PF20776">
    <property type="entry name" value="SLS1_N"/>
    <property type="match status" value="1"/>
</dbReference>
<feature type="region of interest" description="Disordered" evidence="2">
    <location>
        <begin position="846"/>
        <end position="889"/>
    </location>
</feature>
<evidence type="ECO:0000256" key="1">
    <source>
        <dbReference type="SAM" id="Coils"/>
    </source>
</evidence>
<feature type="compositionally biased region" description="Basic and acidic residues" evidence="2">
    <location>
        <begin position="846"/>
        <end position="860"/>
    </location>
</feature>
<evidence type="ECO:0000313" key="6">
    <source>
        <dbReference type="EMBL" id="PSS21939.1"/>
    </source>
</evidence>
<dbReference type="EMBL" id="KZ679009">
    <property type="protein sequence ID" value="PSS21939.1"/>
    <property type="molecule type" value="Genomic_DNA"/>
</dbReference>
<dbReference type="RefSeq" id="XP_024722094.1">
    <property type="nucleotide sequence ID" value="XM_024863690.1"/>
</dbReference>
<feature type="region of interest" description="Disordered" evidence="2">
    <location>
        <begin position="465"/>
        <end position="514"/>
    </location>
</feature>
<evidence type="ECO:0000256" key="2">
    <source>
        <dbReference type="SAM" id="MobiDB-lite"/>
    </source>
</evidence>
<dbReference type="GO" id="GO:0005743">
    <property type="term" value="C:mitochondrial inner membrane"/>
    <property type="evidence" value="ECO:0007669"/>
    <property type="project" value="InterPro"/>
</dbReference>
<dbReference type="PANTHER" id="PTHR37919">
    <property type="entry name" value="PROTEIN CBG05606"/>
    <property type="match status" value="1"/>
</dbReference>
<dbReference type="InterPro" id="IPR048400">
    <property type="entry name" value="SLS1_N"/>
</dbReference>
<feature type="coiled-coil region" evidence="1">
    <location>
        <begin position="316"/>
        <end position="343"/>
    </location>
</feature>
<dbReference type="Pfam" id="PF14611">
    <property type="entry name" value="KH_SLS1_1"/>
    <property type="match status" value="1"/>
</dbReference>
<feature type="compositionally biased region" description="Acidic residues" evidence="2">
    <location>
        <begin position="861"/>
        <end position="889"/>
    </location>
</feature>
<evidence type="ECO:0000259" key="4">
    <source>
        <dbReference type="Pfam" id="PF20776"/>
    </source>
</evidence>
<dbReference type="GeneID" id="36571771"/>
<dbReference type="PANTHER" id="PTHR37919:SF2">
    <property type="entry name" value="EXPERA DOMAIN-CONTAINING PROTEIN"/>
    <property type="match status" value="1"/>
</dbReference>
<dbReference type="InParanoid" id="A0A2T3B5A8"/>
<proteinExistence type="predicted"/>
<dbReference type="AlphaFoldDB" id="A0A2T3B5A8"/>
<evidence type="ECO:0000313" key="7">
    <source>
        <dbReference type="Proteomes" id="UP000241818"/>
    </source>
</evidence>
<feature type="compositionally biased region" description="Polar residues" evidence="2">
    <location>
        <begin position="28"/>
        <end position="44"/>
    </location>
</feature>
<dbReference type="InterPro" id="IPR032741">
    <property type="entry name" value="Sls1_KH-1"/>
</dbReference>
<evidence type="ECO:0000259" key="5">
    <source>
        <dbReference type="Pfam" id="PF20778"/>
    </source>
</evidence>